<dbReference type="Proteomes" id="UP000607653">
    <property type="component" value="Unassembled WGS sequence"/>
</dbReference>
<gene>
    <name evidence="2" type="ORF">HUJ06_018078</name>
</gene>
<evidence type="ECO:0000313" key="2">
    <source>
        <dbReference type="EMBL" id="DAD48141.1"/>
    </source>
</evidence>
<evidence type="ECO:0000313" key="3">
    <source>
        <dbReference type="Proteomes" id="UP000607653"/>
    </source>
</evidence>
<feature type="compositionally biased region" description="Basic and acidic residues" evidence="1">
    <location>
        <begin position="1"/>
        <end position="13"/>
    </location>
</feature>
<feature type="region of interest" description="Disordered" evidence="1">
    <location>
        <begin position="1"/>
        <end position="25"/>
    </location>
</feature>
<comment type="caution">
    <text evidence="2">The sequence shown here is derived from an EMBL/GenBank/DDBJ whole genome shotgun (WGS) entry which is preliminary data.</text>
</comment>
<dbReference type="EMBL" id="DUZY01000008">
    <property type="protein sequence ID" value="DAD48141.1"/>
    <property type="molecule type" value="Genomic_DNA"/>
</dbReference>
<evidence type="ECO:0000256" key="1">
    <source>
        <dbReference type="SAM" id="MobiDB-lite"/>
    </source>
</evidence>
<proteinExistence type="predicted"/>
<organism evidence="2 3">
    <name type="scientific">Nelumbo nucifera</name>
    <name type="common">Sacred lotus</name>
    <dbReference type="NCBI Taxonomy" id="4432"/>
    <lineage>
        <taxon>Eukaryota</taxon>
        <taxon>Viridiplantae</taxon>
        <taxon>Streptophyta</taxon>
        <taxon>Embryophyta</taxon>
        <taxon>Tracheophyta</taxon>
        <taxon>Spermatophyta</taxon>
        <taxon>Magnoliopsida</taxon>
        <taxon>Proteales</taxon>
        <taxon>Nelumbonaceae</taxon>
        <taxon>Nelumbo</taxon>
    </lineage>
</organism>
<accession>A0A822ZX81</accession>
<reference evidence="2 3" key="1">
    <citation type="journal article" date="2020" name="Mol. Biol. Evol.">
        <title>Distinct Expression and Methylation Patterns for Genes with Different Fates following a Single Whole-Genome Duplication in Flowering Plants.</title>
        <authorList>
            <person name="Shi T."/>
            <person name="Rahmani R.S."/>
            <person name="Gugger P.F."/>
            <person name="Wang M."/>
            <person name="Li H."/>
            <person name="Zhang Y."/>
            <person name="Li Z."/>
            <person name="Wang Q."/>
            <person name="Van de Peer Y."/>
            <person name="Marchal K."/>
            <person name="Chen J."/>
        </authorList>
    </citation>
    <scope>NUCLEOTIDE SEQUENCE [LARGE SCALE GENOMIC DNA]</scope>
    <source>
        <tissue evidence="2">Leaf</tissue>
    </source>
</reference>
<feature type="region of interest" description="Disordered" evidence="1">
    <location>
        <begin position="42"/>
        <end position="62"/>
    </location>
</feature>
<keyword evidence="3" id="KW-1185">Reference proteome</keyword>
<dbReference type="AlphaFoldDB" id="A0A822ZX81"/>
<sequence length="62" mass="6899">MLQEIEERKKGTENHGFLLDSSENKEEGLAAATPLLSLKKAMSNGSAARRKMERKVERIGGR</sequence>
<protein>
    <submittedName>
        <fullName evidence="2">Uncharacterized protein</fullName>
    </submittedName>
</protein>
<name>A0A822ZX81_NELNU</name>